<name>A0A2G8S3R8_9APHY</name>
<comment type="caution">
    <text evidence="2">The sequence shown here is derived from an EMBL/GenBank/DDBJ whole genome shotgun (WGS) entry which is preliminary data.</text>
</comment>
<reference evidence="2 3" key="1">
    <citation type="journal article" date="2015" name="Sci. Rep.">
        <title>Chromosome-level genome map provides insights into diverse defense mechanisms in the medicinal fungus Ganoderma sinense.</title>
        <authorList>
            <person name="Zhu Y."/>
            <person name="Xu J."/>
            <person name="Sun C."/>
            <person name="Zhou S."/>
            <person name="Xu H."/>
            <person name="Nelson D.R."/>
            <person name="Qian J."/>
            <person name="Song J."/>
            <person name="Luo H."/>
            <person name="Xiang L."/>
            <person name="Li Y."/>
            <person name="Xu Z."/>
            <person name="Ji A."/>
            <person name="Wang L."/>
            <person name="Lu S."/>
            <person name="Hayward A."/>
            <person name="Sun W."/>
            <person name="Li X."/>
            <person name="Schwartz D.C."/>
            <person name="Wang Y."/>
            <person name="Chen S."/>
        </authorList>
    </citation>
    <scope>NUCLEOTIDE SEQUENCE [LARGE SCALE GENOMIC DNA]</scope>
    <source>
        <strain evidence="2 3">ZZ0214-1</strain>
    </source>
</reference>
<accession>A0A2G8S3R8</accession>
<dbReference type="EMBL" id="AYKW01000023">
    <property type="protein sequence ID" value="PIL28412.1"/>
    <property type="molecule type" value="Genomic_DNA"/>
</dbReference>
<organism evidence="2 3">
    <name type="scientific">Ganoderma sinense ZZ0214-1</name>
    <dbReference type="NCBI Taxonomy" id="1077348"/>
    <lineage>
        <taxon>Eukaryota</taxon>
        <taxon>Fungi</taxon>
        <taxon>Dikarya</taxon>
        <taxon>Basidiomycota</taxon>
        <taxon>Agaricomycotina</taxon>
        <taxon>Agaricomycetes</taxon>
        <taxon>Polyporales</taxon>
        <taxon>Polyporaceae</taxon>
        <taxon>Ganoderma</taxon>
    </lineage>
</organism>
<gene>
    <name evidence="2" type="ORF">GSI_08446</name>
</gene>
<sequence length="75" mass="8160">MSVYDGQSDVFPPGSFYFPLQSQGPVLSQVSAQGLPPPQMQSQPTAEDYARLSTQMQAKGPMPVLRRLPQAPGLR</sequence>
<evidence type="ECO:0000313" key="2">
    <source>
        <dbReference type="EMBL" id="PIL28412.1"/>
    </source>
</evidence>
<feature type="region of interest" description="Disordered" evidence="1">
    <location>
        <begin position="33"/>
        <end position="75"/>
    </location>
</feature>
<dbReference type="Proteomes" id="UP000230002">
    <property type="component" value="Unassembled WGS sequence"/>
</dbReference>
<evidence type="ECO:0000313" key="3">
    <source>
        <dbReference type="Proteomes" id="UP000230002"/>
    </source>
</evidence>
<protein>
    <submittedName>
        <fullName evidence="2">Uncharacterized protein</fullName>
    </submittedName>
</protein>
<evidence type="ECO:0000256" key="1">
    <source>
        <dbReference type="SAM" id="MobiDB-lite"/>
    </source>
</evidence>
<keyword evidence="3" id="KW-1185">Reference proteome</keyword>
<dbReference type="AlphaFoldDB" id="A0A2G8S3R8"/>
<proteinExistence type="predicted"/>